<accession>A0A6M6E5Y1</accession>
<dbReference type="RefSeq" id="WP_171777899.1">
    <property type="nucleotide sequence ID" value="NZ_CP045273.1"/>
</dbReference>
<protein>
    <submittedName>
        <fullName evidence="1">Uncharacterized protein</fullName>
    </submittedName>
</protein>
<geneLocation type="plasmid" evidence="2">
    <name>pfdu301a</name>
</geneLocation>
<evidence type="ECO:0000313" key="1">
    <source>
        <dbReference type="EMBL" id="QJX79917.1"/>
    </source>
</evidence>
<name>A0A6M6E5Y1_PRIMG</name>
<keyword evidence="1" id="KW-0614">Plasmid</keyword>
<sequence length="141" mass="16264">MNTTKLTEKEKTKALVNIKTLEAKAKKLAGDPHNSVSISEMENFLIKYGIESQRITKLSTTLQENLCYLFFTLNGISYYALGQVYHEEYVVFINKPPFECEIFSVFSNDLLDIINEHNEELLQELNKVSLSIKNDNFYPKS</sequence>
<evidence type="ECO:0000313" key="2">
    <source>
        <dbReference type="Proteomes" id="UP000501076"/>
    </source>
</evidence>
<organism evidence="1 2">
    <name type="scientific">Priestia megaterium</name>
    <name type="common">Bacillus megaterium</name>
    <dbReference type="NCBI Taxonomy" id="1404"/>
    <lineage>
        <taxon>Bacteria</taxon>
        <taxon>Bacillati</taxon>
        <taxon>Bacillota</taxon>
        <taxon>Bacilli</taxon>
        <taxon>Bacillales</taxon>
        <taxon>Bacillaceae</taxon>
        <taxon>Priestia</taxon>
    </lineage>
</organism>
<dbReference type="Proteomes" id="UP000501076">
    <property type="component" value="Plasmid pFDU301A"/>
</dbReference>
<gene>
    <name evidence="1" type="ORF">FDZ14_27845</name>
</gene>
<dbReference type="AlphaFoldDB" id="A0A6M6E5Y1"/>
<dbReference type="EMBL" id="CP045273">
    <property type="protein sequence ID" value="QJX79917.1"/>
    <property type="molecule type" value="Genomic_DNA"/>
</dbReference>
<proteinExistence type="predicted"/>
<reference evidence="1 2" key="1">
    <citation type="submission" date="2019-10" db="EMBL/GenBank/DDBJ databases">
        <title>Complete genome sequences for adaption low water activity.</title>
        <authorList>
            <person name="Zhao L."/>
            <person name="Zhong J."/>
        </authorList>
    </citation>
    <scope>NUCLEOTIDE SEQUENCE [LARGE SCALE GENOMIC DNA]</scope>
    <source>
        <strain evidence="1 2">FDU301</strain>
        <plasmid evidence="2">pfdu301a</plasmid>
    </source>
</reference>